<protein>
    <recommendedName>
        <fullName evidence="2">histidine kinase</fullName>
        <ecNumber evidence="2">2.7.13.3</ecNumber>
    </recommendedName>
</protein>
<dbReference type="RefSeq" id="WP_259097737.1">
    <property type="nucleotide sequence ID" value="NZ_BAAAZC010000045.1"/>
</dbReference>
<accession>A0ABP7R309</accession>
<dbReference type="InterPro" id="IPR050736">
    <property type="entry name" value="Sensor_HK_Regulatory"/>
</dbReference>
<proteinExistence type="predicted"/>
<name>A0ABP7R309_9SPHI</name>
<gene>
    <name evidence="7" type="ORF">GCM10022210_51870</name>
</gene>
<keyword evidence="3" id="KW-0808">Transferase</keyword>
<sequence length="60" mass="6673">MLRGKGSGQVLVNLISNALKYSLHTKDIIVDTRLNNNEVIVSVQDFGIGISNEKQQKVFE</sequence>
<evidence type="ECO:0000256" key="5">
    <source>
        <dbReference type="ARBA" id="ARBA00023012"/>
    </source>
</evidence>
<feature type="domain" description="Histidine kinase/HSP90-like ATPase" evidence="6">
    <location>
        <begin position="9"/>
        <end position="60"/>
    </location>
</feature>
<keyword evidence="4" id="KW-0418">Kinase</keyword>
<evidence type="ECO:0000256" key="4">
    <source>
        <dbReference type="ARBA" id="ARBA00022777"/>
    </source>
</evidence>
<dbReference type="Proteomes" id="UP001500742">
    <property type="component" value="Unassembled WGS sequence"/>
</dbReference>
<evidence type="ECO:0000256" key="3">
    <source>
        <dbReference type="ARBA" id="ARBA00022679"/>
    </source>
</evidence>
<keyword evidence="8" id="KW-1185">Reference proteome</keyword>
<comment type="caution">
    <text evidence="7">The sequence shown here is derived from an EMBL/GenBank/DDBJ whole genome shotgun (WGS) entry which is preliminary data.</text>
</comment>
<dbReference type="EC" id="2.7.13.3" evidence="2"/>
<reference evidence="8" key="1">
    <citation type="journal article" date="2019" name="Int. J. Syst. Evol. Microbiol.">
        <title>The Global Catalogue of Microorganisms (GCM) 10K type strain sequencing project: providing services to taxonomists for standard genome sequencing and annotation.</title>
        <authorList>
            <consortium name="The Broad Institute Genomics Platform"/>
            <consortium name="The Broad Institute Genome Sequencing Center for Infectious Disease"/>
            <person name="Wu L."/>
            <person name="Ma J."/>
        </authorList>
    </citation>
    <scope>NUCLEOTIDE SEQUENCE [LARGE SCALE GENOMIC DNA]</scope>
    <source>
        <strain evidence="8">JCM 16601</strain>
    </source>
</reference>
<dbReference type="InterPro" id="IPR003594">
    <property type="entry name" value="HATPase_dom"/>
</dbReference>
<keyword evidence="5" id="KW-0902">Two-component regulatory system</keyword>
<dbReference type="SUPFAM" id="SSF55874">
    <property type="entry name" value="ATPase domain of HSP90 chaperone/DNA topoisomerase II/histidine kinase"/>
    <property type="match status" value="1"/>
</dbReference>
<dbReference type="EMBL" id="BAAAZC010000045">
    <property type="protein sequence ID" value="GAA3991892.1"/>
    <property type="molecule type" value="Genomic_DNA"/>
</dbReference>
<evidence type="ECO:0000313" key="7">
    <source>
        <dbReference type="EMBL" id="GAA3991892.1"/>
    </source>
</evidence>
<dbReference type="CDD" id="cd00075">
    <property type="entry name" value="HATPase"/>
    <property type="match status" value="1"/>
</dbReference>
<comment type="catalytic activity">
    <reaction evidence="1">
        <text>ATP + protein L-histidine = ADP + protein N-phospho-L-histidine.</text>
        <dbReference type="EC" id="2.7.13.3"/>
    </reaction>
</comment>
<dbReference type="InterPro" id="IPR036890">
    <property type="entry name" value="HATPase_C_sf"/>
</dbReference>
<evidence type="ECO:0000259" key="6">
    <source>
        <dbReference type="Pfam" id="PF02518"/>
    </source>
</evidence>
<organism evidence="7 8">
    <name type="scientific">Mucilaginibacter dorajii</name>
    <dbReference type="NCBI Taxonomy" id="692994"/>
    <lineage>
        <taxon>Bacteria</taxon>
        <taxon>Pseudomonadati</taxon>
        <taxon>Bacteroidota</taxon>
        <taxon>Sphingobacteriia</taxon>
        <taxon>Sphingobacteriales</taxon>
        <taxon>Sphingobacteriaceae</taxon>
        <taxon>Mucilaginibacter</taxon>
    </lineage>
</organism>
<dbReference type="Gene3D" id="3.30.565.10">
    <property type="entry name" value="Histidine kinase-like ATPase, C-terminal domain"/>
    <property type="match status" value="1"/>
</dbReference>
<dbReference type="PANTHER" id="PTHR43711:SF1">
    <property type="entry name" value="HISTIDINE KINASE 1"/>
    <property type="match status" value="1"/>
</dbReference>
<evidence type="ECO:0000256" key="1">
    <source>
        <dbReference type="ARBA" id="ARBA00000085"/>
    </source>
</evidence>
<dbReference type="Pfam" id="PF02518">
    <property type="entry name" value="HATPase_c"/>
    <property type="match status" value="1"/>
</dbReference>
<evidence type="ECO:0000313" key="8">
    <source>
        <dbReference type="Proteomes" id="UP001500742"/>
    </source>
</evidence>
<evidence type="ECO:0000256" key="2">
    <source>
        <dbReference type="ARBA" id="ARBA00012438"/>
    </source>
</evidence>
<dbReference type="PANTHER" id="PTHR43711">
    <property type="entry name" value="TWO-COMPONENT HISTIDINE KINASE"/>
    <property type="match status" value="1"/>
</dbReference>